<feature type="chain" id="PRO_5043735330" evidence="2">
    <location>
        <begin position="30"/>
        <end position="689"/>
    </location>
</feature>
<evidence type="ECO:0000259" key="4">
    <source>
        <dbReference type="PROSITE" id="PS51468"/>
    </source>
</evidence>
<reference evidence="7" key="1">
    <citation type="submission" date="2015-12" db="EMBL/GenBank/DDBJ databases">
        <title>FDA dAtabase for Regulatory Grade micrObial Sequences (FDA-ARGOS): Supporting development and validation of Infectious Disease Dx tests.</title>
        <authorList>
            <person name="Hoffmann M."/>
            <person name="Allard M."/>
            <person name="Evans P."/>
            <person name="Brown E."/>
            <person name="Tallon L.J."/>
            <person name="Sadzewicz L."/>
            <person name="Sengamalay N."/>
            <person name="Ott S."/>
            <person name="Godinez A."/>
            <person name="Nagaraj S."/>
            <person name="Vyas G."/>
            <person name="Aluvathingal J."/>
            <person name="Nadendla S."/>
            <person name="Geyer C."/>
            <person name="Sichtig H."/>
        </authorList>
    </citation>
    <scope>NUCLEOTIDE SEQUENCE [LARGE SCALE GENOMIC DNA]</scope>
    <source>
        <strain evidence="7">ATCC 33809</strain>
    </source>
</reference>
<dbReference type="EMBL" id="UHIP01000002">
    <property type="protein sequence ID" value="SUQ26568.1"/>
    <property type="molecule type" value="Genomic_DNA"/>
</dbReference>
<dbReference type="GeneID" id="29384560"/>
<dbReference type="SMART" id="SM00609">
    <property type="entry name" value="VIT"/>
    <property type="match status" value="1"/>
</dbReference>
<reference evidence="6 8" key="3">
    <citation type="submission" date="2018-06" db="EMBL/GenBank/DDBJ databases">
        <authorList>
            <consortium name="Pathogen Informatics"/>
            <person name="Doyle S."/>
        </authorList>
    </citation>
    <scope>NUCLEOTIDE SEQUENCE [LARGE SCALE GENOMIC DNA]</scope>
    <source>
        <strain evidence="6 8">NCTC11327</strain>
    </source>
</reference>
<keyword evidence="2" id="KW-0732">Signal</keyword>
<feature type="compositionally biased region" description="Basic and acidic residues" evidence="1">
    <location>
        <begin position="623"/>
        <end position="634"/>
    </location>
</feature>
<evidence type="ECO:0000313" key="6">
    <source>
        <dbReference type="EMBL" id="SUQ26568.1"/>
    </source>
</evidence>
<dbReference type="PROSITE" id="PS50234">
    <property type="entry name" value="VWFA"/>
    <property type="match status" value="1"/>
</dbReference>
<dbReference type="PANTHER" id="PTHR45737:SF6">
    <property type="entry name" value="VON WILLEBRAND FACTOR A DOMAIN-CONTAINING PROTEIN 5A"/>
    <property type="match status" value="1"/>
</dbReference>
<evidence type="ECO:0000256" key="1">
    <source>
        <dbReference type="SAM" id="MobiDB-lite"/>
    </source>
</evidence>
<gene>
    <name evidence="5" type="ORF">AL536_07005</name>
    <name evidence="6" type="ORF">NCTC11327_03429</name>
</gene>
<organism evidence="6 8">
    <name type="scientific">Vibrio fluvialis</name>
    <dbReference type="NCBI Taxonomy" id="676"/>
    <lineage>
        <taxon>Bacteria</taxon>
        <taxon>Pseudomonadati</taxon>
        <taxon>Pseudomonadota</taxon>
        <taxon>Gammaproteobacteria</taxon>
        <taxon>Vibrionales</taxon>
        <taxon>Vibrionaceae</taxon>
        <taxon>Vibrio</taxon>
    </lineage>
</organism>
<dbReference type="KEGG" id="vfl:AL536_07005"/>
<reference evidence="5" key="2">
    <citation type="submission" date="2018-01" db="EMBL/GenBank/DDBJ databases">
        <title>FDA dAtabase for Regulatory Grade micrObial Sequences (FDA-ARGOS): Supporting development and validation of Infectious Disease Dx tests.</title>
        <authorList>
            <person name="Hoffmann M."/>
            <person name="Allard M."/>
            <person name="Evans P."/>
            <person name="Brown E."/>
            <person name="Tallon L."/>
            <person name="Sadzewicz L."/>
            <person name="Sengamalay N."/>
            <person name="Ott S."/>
            <person name="Godinez A."/>
            <person name="Nagaraj S."/>
            <person name="Vyas G."/>
            <person name="Aluvathingal J."/>
            <person name="Nadendla S."/>
            <person name="Geyer C."/>
            <person name="Sichtig H."/>
        </authorList>
    </citation>
    <scope>NUCLEOTIDE SEQUENCE</scope>
    <source>
        <strain evidence="5">ATCC 33809</strain>
    </source>
</reference>
<evidence type="ECO:0000256" key="2">
    <source>
        <dbReference type="SAM" id="SignalP"/>
    </source>
</evidence>
<dbReference type="Gene3D" id="3.40.50.410">
    <property type="entry name" value="von Willebrand factor, type A domain"/>
    <property type="match status" value="1"/>
</dbReference>
<dbReference type="PROSITE" id="PS51468">
    <property type="entry name" value="VIT"/>
    <property type="match status" value="1"/>
</dbReference>
<dbReference type="EMBL" id="CP014034">
    <property type="protein sequence ID" value="AMF93191.1"/>
    <property type="molecule type" value="Genomic_DNA"/>
</dbReference>
<feature type="region of interest" description="Disordered" evidence="1">
    <location>
        <begin position="621"/>
        <end position="663"/>
    </location>
</feature>
<dbReference type="Pfam" id="PF08487">
    <property type="entry name" value="VIT"/>
    <property type="match status" value="1"/>
</dbReference>
<evidence type="ECO:0000259" key="3">
    <source>
        <dbReference type="PROSITE" id="PS50234"/>
    </source>
</evidence>
<accession>A0AAX2LTD1</accession>
<keyword evidence="7" id="KW-1185">Reference proteome</keyword>
<dbReference type="SUPFAM" id="SSF53300">
    <property type="entry name" value="vWA-like"/>
    <property type="match status" value="1"/>
</dbReference>
<dbReference type="InterPro" id="IPR013694">
    <property type="entry name" value="VIT"/>
</dbReference>
<evidence type="ECO:0000313" key="8">
    <source>
        <dbReference type="Proteomes" id="UP000254626"/>
    </source>
</evidence>
<protein>
    <submittedName>
        <fullName evidence="6">Uncharacterized protein conserved in bacteria</fullName>
    </submittedName>
    <submittedName>
        <fullName evidence="5">VWA domain-containing protein</fullName>
    </submittedName>
</protein>
<feature type="compositionally biased region" description="Polar residues" evidence="1">
    <location>
        <begin position="645"/>
        <end position="655"/>
    </location>
</feature>
<dbReference type="PANTHER" id="PTHR45737">
    <property type="entry name" value="VON WILLEBRAND FACTOR A DOMAIN-CONTAINING PROTEIN 5A"/>
    <property type="match status" value="1"/>
</dbReference>
<proteinExistence type="predicted"/>
<evidence type="ECO:0000313" key="7">
    <source>
        <dbReference type="Proteomes" id="UP000057088"/>
    </source>
</evidence>
<dbReference type="Proteomes" id="UP000254626">
    <property type="component" value="Unassembled WGS sequence"/>
</dbReference>
<feature type="domain" description="VWFA" evidence="3">
    <location>
        <begin position="310"/>
        <end position="480"/>
    </location>
</feature>
<dbReference type="AlphaFoldDB" id="A0AAX2LTD1"/>
<dbReference type="InterPro" id="IPR002035">
    <property type="entry name" value="VWF_A"/>
</dbReference>
<dbReference type="SMART" id="SM00327">
    <property type="entry name" value="VWA"/>
    <property type="match status" value="1"/>
</dbReference>
<dbReference type="Proteomes" id="UP000057088">
    <property type="component" value="Chromosome 1"/>
</dbReference>
<name>A0AAX2LTD1_VIBFL</name>
<evidence type="ECO:0000313" key="5">
    <source>
        <dbReference type="EMBL" id="AMF93191.1"/>
    </source>
</evidence>
<dbReference type="InterPro" id="IPR036465">
    <property type="entry name" value="vWFA_dom_sf"/>
</dbReference>
<dbReference type="Pfam" id="PF13768">
    <property type="entry name" value="VWA_3"/>
    <property type="match status" value="1"/>
</dbReference>
<sequence length="689" mass="77456">MRATKPISTLLSMLFLALLTLLFSTTSFASGLLKPINSQDQDLKILTHHVNVVIEDSYATTQIEQEFFNPNDHQLEALYTFPVPRHAVVGEFIYWIDGKPVIAESVAKEKARAIYEDQKSQGRSTALTEKDEYRHFEMRVFPVLPQQSVKIRLVYLQDALLDHGVGRYVYPMEEGGVDEQAQSFWQRNDVVEQAFSFNLDLKSSYPVDRVRLPAHPQATLTQRDTSQWQASLTSQTTQLVSGDESNGSTTAVTTGFKLNQDVVFCWRLQDGLPGRVDMVSYRDPTRSERGTFKLTFTPGDDLAAVTQGRDWVFVLDKSGSMRGKFATLVEGVRMGLNKLPASDRFRIVLFNSNAYELTNGYLSASPDNIQRVMDQLANIQPDQGTNLYEGLDTGLRQLDRDRATGLVLVTDGVANVGLTAKKEFLDLIRRFDVRLYTFILGNSANLPLLEPMTQVSGGFSAAVSNADDLMGHLMNIGSKLTHQAYRDIELDIDGVKVADLTPQQFISLYRGEQLAVFGHYFQPGEAKVTLKIKVDGETRRYHTTVTLPAQADRNPELERLWAFSAIRDLENQMDYLESKDADSEQAIESLALEYGLLTDYTSLIVTEEGVLEGMGFSRNNQQRVEREQQAREQRQQQIALRPTRVDNSQPMFNSPSPSHSRGSGGGSLNLWLVSLLLGCAVWRHRSRRS</sequence>
<feature type="domain" description="VIT" evidence="4">
    <location>
        <begin position="29"/>
        <end position="157"/>
    </location>
</feature>
<feature type="signal peptide" evidence="2">
    <location>
        <begin position="1"/>
        <end position="29"/>
    </location>
</feature>
<dbReference type="RefSeq" id="WP_061055995.1">
    <property type="nucleotide sequence ID" value="NZ_CABLBX010000005.1"/>
</dbReference>